<evidence type="ECO:0000313" key="1">
    <source>
        <dbReference type="EMBL" id="RMC30456.1"/>
    </source>
</evidence>
<accession>A0A3M0LYI7</accession>
<name>A0A3M0LYI7_9RHOB</name>
<dbReference type="AlphaFoldDB" id="A0A3M0LYI7"/>
<keyword evidence="2" id="KW-1185">Reference proteome</keyword>
<organism evidence="1 2">
    <name type="scientific">Paracoccus alkanivorans</name>
    <dbReference type="NCBI Taxonomy" id="2116655"/>
    <lineage>
        <taxon>Bacteria</taxon>
        <taxon>Pseudomonadati</taxon>
        <taxon>Pseudomonadota</taxon>
        <taxon>Alphaproteobacteria</taxon>
        <taxon>Rhodobacterales</taxon>
        <taxon>Paracoccaceae</taxon>
        <taxon>Paracoccus</taxon>
    </lineage>
</organism>
<dbReference type="EMBL" id="QOKZ01000017">
    <property type="protein sequence ID" value="RMC30456.1"/>
    <property type="molecule type" value="Genomic_DNA"/>
</dbReference>
<proteinExistence type="predicted"/>
<evidence type="ECO:0000313" key="2">
    <source>
        <dbReference type="Proteomes" id="UP000273516"/>
    </source>
</evidence>
<comment type="caution">
    <text evidence="1">The sequence shown here is derived from an EMBL/GenBank/DDBJ whole genome shotgun (WGS) entry which is preliminary data.</text>
</comment>
<dbReference type="Proteomes" id="UP000273516">
    <property type="component" value="Unassembled WGS sequence"/>
</dbReference>
<reference evidence="1 2" key="1">
    <citation type="submission" date="2018-07" db="EMBL/GenBank/DDBJ databases">
        <authorList>
            <person name="Zhang Y."/>
            <person name="Wang L."/>
            <person name="Ma S."/>
        </authorList>
    </citation>
    <scope>NUCLEOTIDE SEQUENCE [LARGE SCALE GENOMIC DNA]</scope>
    <source>
        <strain evidence="1 2">4-2</strain>
    </source>
</reference>
<protein>
    <submittedName>
        <fullName evidence="1">Uncharacterized protein</fullName>
    </submittedName>
</protein>
<gene>
    <name evidence="1" type="ORF">C9E81_21615</name>
</gene>
<sequence>MMMTMLYRNLTAAHSTRPAMVPGSQLCTICRRDRRTGRSSRIDGAPAPAIHRYMQKAAMGLLDGSAPAL</sequence>